<evidence type="ECO:0000313" key="1">
    <source>
        <dbReference type="EMBL" id="EDQ00253.1"/>
    </source>
</evidence>
<dbReference type="Proteomes" id="UP000005839">
    <property type="component" value="Unassembled WGS sequence"/>
</dbReference>
<gene>
    <name evidence="1" type="ORF">KT99_07498</name>
</gene>
<comment type="caution">
    <text evidence="1">The sequence shown here is derived from an EMBL/GenBank/DDBJ whole genome shotgun (WGS) entry which is preliminary data.</text>
</comment>
<accession>A9DCQ4</accession>
<evidence type="ECO:0000313" key="2">
    <source>
        <dbReference type="Proteomes" id="UP000005839"/>
    </source>
</evidence>
<name>A9DCQ4_9GAMM</name>
<sequence length="55" mass="6616">MNRHKKMIFIILVNGISDLHYSYNLIKESRLQNLLKMYQLIKANINIDFNFVFKA</sequence>
<proteinExistence type="predicted"/>
<reference evidence="1 2" key="1">
    <citation type="submission" date="2007-10" db="EMBL/GenBank/DDBJ databases">
        <authorList>
            <person name="Yayanos A."/>
            <person name="Ferriera S."/>
            <person name="Johnson J."/>
            <person name="Kravitz S."/>
            <person name="Halpern A."/>
            <person name="Remington K."/>
            <person name="Beeson K."/>
            <person name="Tran B."/>
            <person name="Rogers Y.-H."/>
            <person name="Friedman R."/>
            <person name="Venter J.C."/>
        </authorList>
    </citation>
    <scope>NUCLEOTIDE SEQUENCE [LARGE SCALE GENOMIC DNA]</scope>
    <source>
        <strain evidence="1 2">KT99</strain>
    </source>
</reference>
<organism evidence="1 2">
    <name type="scientific">Shewanella benthica KT99</name>
    <dbReference type="NCBI Taxonomy" id="314608"/>
    <lineage>
        <taxon>Bacteria</taxon>
        <taxon>Pseudomonadati</taxon>
        <taxon>Pseudomonadota</taxon>
        <taxon>Gammaproteobacteria</taxon>
        <taxon>Alteromonadales</taxon>
        <taxon>Shewanellaceae</taxon>
        <taxon>Shewanella</taxon>
    </lineage>
</organism>
<keyword evidence="2" id="KW-1185">Reference proteome</keyword>
<dbReference type="STRING" id="314608.KT99_07498"/>
<dbReference type="AlphaFoldDB" id="A9DCQ4"/>
<protein>
    <submittedName>
        <fullName evidence="1">Uncharacterized protein</fullName>
    </submittedName>
</protein>
<dbReference type="EMBL" id="ABIC01000023">
    <property type="protein sequence ID" value="EDQ00253.1"/>
    <property type="molecule type" value="Genomic_DNA"/>
</dbReference>